<organism evidence="2 3">
    <name type="scientific">Blepharisma stoltei</name>
    <dbReference type="NCBI Taxonomy" id="1481888"/>
    <lineage>
        <taxon>Eukaryota</taxon>
        <taxon>Sar</taxon>
        <taxon>Alveolata</taxon>
        <taxon>Ciliophora</taxon>
        <taxon>Postciliodesmatophora</taxon>
        <taxon>Heterotrichea</taxon>
        <taxon>Heterotrichida</taxon>
        <taxon>Blepharismidae</taxon>
        <taxon>Blepharisma</taxon>
    </lineage>
</organism>
<comment type="caution">
    <text evidence="2">The sequence shown here is derived from an EMBL/GenBank/DDBJ whole genome shotgun (WGS) entry which is preliminary data.</text>
</comment>
<dbReference type="PANTHER" id="PTHR10219:SF43">
    <property type="entry name" value="GLYCOLIPID TRANSFER PROTEIN DOMAIN-CONTAINING PROTEIN"/>
    <property type="match status" value="1"/>
</dbReference>
<dbReference type="GO" id="GO:1902387">
    <property type="term" value="F:ceramide 1-phosphate binding"/>
    <property type="evidence" value="ECO:0007669"/>
    <property type="project" value="TreeGrafter"/>
</dbReference>
<dbReference type="InterPro" id="IPR036497">
    <property type="entry name" value="GLTP_sf"/>
</dbReference>
<evidence type="ECO:0000259" key="1">
    <source>
        <dbReference type="Pfam" id="PF08718"/>
    </source>
</evidence>
<name>A0AAU9JJ34_9CILI</name>
<dbReference type="PANTHER" id="PTHR10219">
    <property type="entry name" value="GLYCOLIPID TRANSFER PROTEIN-RELATED"/>
    <property type="match status" value="1"/>
</dbReference>
<dbReference type="EMBL" id="CAJZBQ010000041">
    <property type="protein sequence ID" value="CAG9326904.1"/>
    <property type="molecule type" value="Genomic_DNA"/>
</dbReference>
<reference evidence="2" key="1">
    <citation type="submission" date="2021-09" db="EMBL/GenBank/DDBJ databases">
        <authorList>
            <consortium name="AG Swart"/>
            <person name="Singh M."/>
            <person name="Singh A."/>
            <person name="Seah K."/>
            <person name="Emmerich C."/>
        </authorList>
    </citation>
    <scope>NUCLEOTIDE SEQUENCE</scope>
    <source>
        <strain evidence="2">ATCC30299</strain>
    </source>
</reference>
<dbReference type="Proteomes" id="UP001162131">
    <property type="component" value="Unassembled WGS sequence"/>
</dbReference>
<dbReference type="GO" id="GO:0016020">
    <property type="term" value="C:membrane"/>
    <property type="evidence" value="ECO:0007669"/>
    <property type="project" value="TreeGrafter"/>
</dbReference>
<evidence type="ECO:0000313" key="2">
    <source>
        <dbReference type="EMBL" id="CAG9326904.1"/>
    </source>
</evidence>
<proteinExistence type="predicted"/>
<dbReference type="GO" id="GO:1902388">
    <property type="term" value="F:ceramide 1-phosphate transfer activity"/>
    <property type="evidence" value="ECO:0007669"/>
    <property type="project" value="TreeGrafter"/>
</dbReference>
<dbReference type="InterPro" id="IPR014830">
    <property type="entry name" value="Glycolipid_transfer_prot_dom"/>
</dbReference>
<keyword evidence="3" id="KW-1185">Reference proteome</keyword>
<feature type="domain" description="Glycolipid transfer protein" evidence="1">
    <location>
        <begin position="26"/>
        <end position="165"/>
    </location>
</feature>
<evidence type="ECO:0000313" key="3">
    <source>
        <dbReference type="Proteomes" id="UP001162131"/>
    </source>
</evidence>
<dbReference type="Gene3D" id="1.10.3520.10">
    <property type="entry name" value="Glycolipid transfer protein"/>
    <property type="match status" value="1"/>
</dbReference>
<dbReference type="SUPFAM" id="SSF110004">
    <property type="entry name" value="Glycolipid transfer protein, GLTP"/>
    <property type="match status" value="1"/>
</dbReference>
<dbReference type="GO" id="GO:0005829">
    <property type="term" value="C:cytosol"/>
    <property type="evidence" value="ECO:0007669"/>
    <property type="project" value="TreeGrafter"/>
</dbReference>
<accession>A0AAU9JJ34</accession>
<dbReference type="Pfam" id="PF08718">
    <property type="entry name" value="GLTP"/>
    <property type="match status" value="1"/>
</dbReference>
<sequence length="206" mass="23777">MSGQFSLEKLFEHLEGAGANLDDINYLDFADLMIDFTHTFSFIGKVVSLAFSDIATKAKYLKKNFKSTSFTGLQSMILDEIKCGTVRKEGKRPSTAITVLKLMWFSDFLRQIVLHLTTQLHWKLSKCVKVAYKETLSKHHPWTFRLAAKIGIKILPSRQEYMNKLFGNIPVEKQLELFRHLLELSDPLRDTLWGFYNENNLANIVK</sequence>
<protein>
    <recommendedName>
        <fullName evidence="1">Glycolipid transfer protein domain-containing protein</fullName>
    </recommendedName>
</protein>
<gene>
    <name evidence="2" type="ORF">BSTOLATCC_MIC42164</name>
</gene>
<dbReference type="AlphaFoldDB" id="A0AAU9JJ34"/>